<dbReference type="EMBL" id="CAOQHR010000008">
    <property type="protein sequence ID" value="CAI6338583.1"/>
    <property type="molecule type" value="Genomic_DNA"/>
</dbReference>
<feature type="binding site" description="axial binding residue" evidence="6">
    <location>
        <position position="446"/>
    </location>
    <ligand>
        <name>heme</name>
        <dbReference type="ChEBI" id="CHEBI:30413"/>
    </ligand>
    <ligandPart>
        <name>Fe</name>
        <dbReference type="ChEBI" id="CHEBI:18248"/>
    </ligandPart>
</feature>
<keyword evidence="2 6" id="KW-0479">Metal-binding</keyword>
<proteinExistence type="inferred from homology"/>
<dbReference type="SUPFAM" id="SSF48264">
    <property type="entry name" value="Cytochrome P450"/>
    <property type="match status" value="1"/>
</dbReference>
<evidence type="ECO:0000313" key="9">
    <source>
        <dbReference type="Proteomes" id="UP001152607"/>
    </source>
</evidence>
<evidence type="ECO:0000256" key="6">
    <source>
        <dbReference type="PIRSR" id="PIRSR602401-1"/>
    </source>
</evidence>
<evidence type="ECO:0000256" key="2">
    <source>
        <dbReference type="ARBA" id="ARBA00022723"/>
    </source>
</evidence>
<reference evidence="8" key="1">
    <citation type="submission" date="2023-01" db="EMBL/GenBank/DDBJ databases">
        <authorList>
            <person name="Van Ghelder C."/>
            <person name="Rancurel C."/>
        </authorList>
    </citation>
    <scope>NUCLEOTIDE SEQUENCE</scope>
    <source>
        <strain evidence="8">CNCM I-4278</strain>
    </source>
</reference>
<keyword evidence="3" id="KW-0560">Oxidoreductase</keyword>
<evidence type="ECO:0000256" key="4">
    <source>
        <dbReference type="ARBA" id="ARBA00023004"/>
    </source>
</evidence>
<dbReference type="InterPro" id="IPR001128">
    <property type="entry name" value="Cyt_P450"/>
</dbReference>
<dbReference type="GO" id="GO:0016705">
    <property type="term" value="F:oxidoreductase activity, acting on paired donors, with incorporation or reduction of molecular oxygen"/>
    <property type="evidence" value="ECO:0007669"/>
    <property type="project" value="InterPro"/>
</dbReference>
<keyword evidence="9" id="KW-1185">Reference proteome</keyword>
<name>A0A9W4XP57_9PLEO</name>
<evidence type="ECO:0008006" key="10">
    <source>
        <dbReference type="Google" id="ProtNLM"/>
    </source>
</evidence>
<protein>
    <recommendedName>
        <fullName evidence="10">Cytochrome P450</fullName>
    </recommendedName>
</protein>
<evidence type="ECO:0000256" key="1">
    <source>
        <dbReference type="ARBA" id="ARBA00010617"/>
    </source>
</evidence>
<dbReference type="InterPro" id="IPR002401">
    <property type="entry name" value="Cyt_P450_E_grp-I"/>
</dbReference>
<dbReference type="Proteomes" id="UP001152607">
    <property type="component" value="Unassembled WGS sequence"/>
</dbReference>
<evidence type="ECO:0000256" key="7">
    <source>
        <dbReference type="SAM" id="Phobius"/>
    </source>
</evidence>
<dbReference type="GO" id="GO:0005506">
    <property type="term" value="F:iron ion binding"/>
    <property type="evidence" value="ECO:0007669"/>
    <property type="project" value="InterPro"/>
</dbReference>
<comment type="caution">
    <text evidence="8">The sequence shown here is derived from an EMBL/GenBank/DDBJ whole genome shotgun (WGS) entry which is preliminary data.</text>
</comment>
<gene>
    <name evidence="8" type="ORF">PDIGIT_LOCUS11713</name>
</gene>
<comment type="cofactor">
    <cofactor evidence="6">
        <name>heme</name>
        <dbReference type="ChEBI" id="CHEBI:30413"/>
    </cofactor>
</comment>
<evidence type="ECO:0000313" key="8">
    <source>
        <dbReference type="EMBL" id="CAI6338583.1"/>
    </source>
</evidence>
<organism evidence="8 9">
    <name type="scientific">Periconia digitata</name>
    <dbReference type="NCBI Taxonomy" id="1303443"/>
    <lineage>
        <taxon>Eukaryota</taxon>
        <taxon>Fungi</taxon>
        <taxon>Dikarya</taxon>
        <taxon>Ascomycota</taxon>
        <taxon>Pezizomycotina</taxon>
        <taxon>Dothideomycetes</taxon>
        <taxon>Pleosporomycetidae</taxon>
        <taxon>Pleosporales</taxon>
        <taxon>Massarineae</taxon>
        <taxon>Periconiaceae</taxon>
        <taxon>Periconia</taxon>
    </lineage>
</organism>
<dbReference type="OrthoDB" id="1103324at2759"/>
<comment type="similarity">
    <text evidence="1">Belongs to the cytochrome P450 family.</text>
</comment>
<keyword evidence="7" id="KW-0812">Transmembrane</keyword>
<keyword evidence="4 6" id="KW-0408">Iron</keyword>
<evidence type="ECO:0000256" key="5">
    <source>
        <dbReference type="ARBA" id="ARBA00023033"/>
    </source>
</evidence>
<dbReference type="PANTHER" id="PTHR46300:SF2">
    <property type="entry name" value="CYTOCHROME P450 MONOOXYGENASE ALNH-RELATED"/>
    <property type="match status" value="1"/>
</dbReference>
<dbReference type="PRINTS" id="PR00463">
    <property type="entry name" value="EP450I"/>
</dbReference>
<dbReference type="PANTHER" id="PTHR46300">
    <property type="entry name" value="P450, PUTATIVE (EUROFUNG)-RELATED-RELATED"/>
    <property type="match status" value="1"/>
</dbReference>
<accession>A0A9W4XP57</accession>
<dbReference type="Gene3D" id="1.10.630.10">
    <property type="entry name" value="Cytochrome P450"/>
    <property type="match status" value="1"/>
</dbReference>
<dbReference type="InterPro" id="IPR050364">
    <property type="entry name" value="Cytochrome_P450_fung"/>
</dbReference>
<keyword evidence="6" id="KW-0349">Heme</keyword>
<keyword evidence="5" id="KW-0503">Monooxygenase</keyword>
<dbReference type="AlphaFoldDB" id="A0A9W4XP57"/>
<keyword evidence="7" id="KW-0472">Membrane</keyword>
<dbReference type="InterPro" id="IPR036396">
    <property type="entry name" value="Cyt_P450_sf"/>
</dbReference>
<dbReference type="Pfam" id="PF00067">
    <property type="entry name" value="p450"/>
    <property type="match status" value="1"/>
</dbReference>
<keyword evidence="7" id="KW-1133">Transmembrane helix</keyword>
<dbReference type="GO" id="GO:0004497">
    <property type="term" value="F:monooxygenase activity"/>
    <property type="evidence" value="ECO:0007669"/>
    <property type="project" value="UniProtKB-KW"/>
</dbReference>
<sequence length="505" mass="57407">MTIRLEQFSYTWAFLALSVIYALVTLLRFGRREKHLPPGPPTYPIIGNAHLVVTKDLYKKFKDWSEQYGEVYSLKIGKGTMIVLNSRRAVYDLIDKRSAIYSSRPDDEQFRNTMRNENIANMEADANWRIQRKVTARFLAPSILDGALGKISEAEVTTLLYDLLVSPENFVKHINRSTASFSAITLYGQRATHHDGFWATGVYEAMEAINRALTPGSYLPSEQFPIFKLIPKSWNPASIRAEEGFSIPTGIWTEARKRVESRRNQGDKRESLMDALLDGTMMLEGHDHGTKLANFVGALMQGAADTTAIIMRTQIMFLATHPWVQDKAQKEIDALCGVDKIPTFADFEDLPYINCIIKEGLRIRPVVPTGIPHRCIQDNWYEGMLIPKGATIMIPHWALGHSQYDDADTYNPDRYLNHPSLAIDYAASSDYQNRDHYAYGAGRRICAGIQLAERKTIDIDKEAFEESLLAGPEPYQVKFTPRSERHVEVIKKELENVGELLKKWE</sequence>
<evidence type="ECO:0000256" key="3">
    <source>
        <dbReference type="ARBA" id="ARBA00023002"/>
    </source>
</evidence>
<feature type="transmembrane region" description="Helical" evidence="7">
    <location>
        <begin position="12"/>
        <end position="30"/>
    </location>
</feature>
<dbReference type="GO" id="GO:0020037">
    <property type="term" value="F:heme binding"/>
    <property type="evidence" value="ECO:0007669"/>
    <property type="project" value="InterPro"/>
</dbReference>